<protein>
    <submittedName>
        <fullName evidence="2">Uncharacterized protein</fullName>
    </submittedName>
</protein>
<gene>
    <name evidence="2" type="ORF">GCM10022224_049900</name>
</gene>
<feature type="region of interest" description="Disordered" evidence="1">
    <location>
        <begin position="28"/>
        <end position="52"/>
    </location>
</feature>
<dbReference type="RefSeq" id="WP_344882651.1">
    <property type="nucleotide sequence ID" value="NZ_BAAAZP010000091.1"/>
</dbReference>
<dbReference type="EMBL" id="BAAAZP010000091">
    <property type="protein sequence ID" value="GAA3679694.1"/>
    <property type="molecule type" value="Genomic_DNA"/>
</dbReference>
<proteinExistence type="predicted"/>
<organism evidence="2 3">
    <name type="scientific">Nonomuraea antimicrobica</name>
    <dbReference type="NCBI Taxonomy" id="561173"/>
    <lineage>
        <taxon>Bacteria</taxon>
        <taxon>Bacillati</taxon>
        <taxon>Actinomycetota</taxon>
        <taxon>Actinomycetes</taxon>
        <taxon>Streptosporangiales</taxon>
        <taxon>Streptosporangiaceae</taxon>
        <taxon>Nonomuraea</taxon>
    </lineage>
</organism>
<dbReference type="Proteomes" id="UP001500902">
    <property type="component" value="Unassembled WGS sequence"/>
</dbReference>
<evidence type="ECO:0000313" key="2">
    <source>
        <dbReference type="EMBL" id="GAA3679694.1"/>
    </source>
</evidence>
<keyword evidence="3" id="KW-1185">Reference proteome</keyword>
<name>A0ABP7C558_9ACTN</name>
<reference evidence="3" key="1">
    <citation type="journal article" date="2019" name="Int. J. Syst. Evol. Microbiol.">
        <title>The Global Catalogue of Microorganisms (GCM) 10K type strain sequencing project: providing services to taxonomists for standard genome sequencing and annotation.</title>
        <authorList>
            <consortium name="The Broad Institute Genomics Platform"/>
            <consortium name="The Broad Institute Genome Sequencing Center for Infectious Disease"/>
            <person name="Wu L."/>
            <person name="Ma J."/>
        </authorList>
    </citation>
    <scope>NUCLEOTIDE SEQUENCE [LARGE SCALE GENOMIC DNA]</scope>
    <source>
        <strain evidence="3">JCM 16904</strain>
    </source>
</reference>
<accession>A0ABP7C558</accession>
<evidence type="ECO:0000313" key="3">
    <source>
        <dbReference type="Proteomes" id="UP001500902"/>
    </source>
</evidence>
<evidence type="ECO:0000256" key="1">
    <source>
        <dbReference type="SAM" id="MobiDB-lite"/>
    </source>
</evidence>
<sequence length="52" mass="5800">MFRSTALVRGRRLSVKGVDLVHSSMLAVGKKASRDKGSRTPDQWKPARKEFG</sequence>
<comment type="caution">
    <text evidence="2">The sequence shown here is derived from an EMBL/GenBank/DDBJ whole genome shotgun (WGS) entry which is preliminary data.</text>
</comment>